<comment type="similarity">
    <text evidence="4">Belongs to the MsrA Met sulfoxide reductase family.</text>
</comment>
<sequence length="225" mass="25534">MKLKPGILLILLLAILLPFFSFAQVIPPPDKPKEPENLDADVAGKVEIATFAGGCFWCTEAYFERLKGVQRVVSGYCGGKEKNPNYKEVSAGKTSHAESVQITFDPQQISYADLLKVHFATHDPTTLNRQGPDIGKQYRSVIFYHSPQQKQQAENYLAQLSKSGKFKNKIVTQLVPYTQFWPAENYHQDYYAKNPKDPYVVSVAKPKVQKFEKEFADWLKKTGKK</sequence>
<accession>A0ABW0E7F8</accession>
<evidence type="ECO:0000313" key="8">
    <source>
        <dbReference type="Proteomes" id="UP001596161"/>
    </source>
</evidence>
<name>A0ABW0E7F8_9BACT</name>
<dbReference type="Pfam" id="PF01625">
    <property type="entry name" value="PMSR"/>
    <property type="match status" value="1"/>
</dbReference>
<keyword evidence="5" id="KW-0732">Signal</keyword>
<keyword evidence="8" id="KW-1185">Reference proteome</keyword>
<dbReference type="HAMAP" id="MF_01401">
    <property type="entry name" value="MsrA"/>
    <property type="match status" value="1"/>
</dbReference>
<comment type="function">
    <text evidence="4">Has an important function as a repair enzyme for proteins that have been inactivated by oxidation. Catalyzes the reversible oxidation-reduction of methionine sulfoxide in proteins to methionine.</text>
</comment>
<comment type="catalytic activity">
    <reaction evidence="2 4">
        <text>L-methionyl-[protein] + [thioredoxin]-disulfide + H2O = L-methionyl-(S)-S-oxide-[protein] + [thioredoxin]-dithiol</text>
        <dbReference type="Rhea" id="RHEA:14217"/>
        <dbReference type="Rhea" id="RHEA-COMP:10698"/>
        <dbReference type="Rhea" id="RHEA-COMP:10700"/>
        <dbReference type="Rhea" id="RHEA-COMP:12313"/>
        <dbReference type="Rhea" id="RHEA-COMP:12315"/>
        <dbReference type="ChEBI" id="CHEBI:15377"/>
        <dbReference type="ChEBI" id="CHEBI:16044"/>
        <dbReference type="ChEBI" id="CHEBI:29950"/>
        <dbReference type="ChEBI" id="CHEBI:44120"/>
        <dbReference type="ChEBI" id="CHEBI:50058"/>
        <dbReference type="EC" id="1.8.4.11"/>
    </reaction>
</comment>
<comment type="caution">
    <text evidence="7">The sequence shown here is derived from an EMBL/GenBank/DDBJ whole genome shotgun (WGS) entry which is preliminary data.</text>
</comment>
<keyword evidence="1 4" id="KW-0560">Oxidoreductase</keyword>
<dbReference type="InterPro" id="IPR036509">
    <property type="entry name" value="Met_Sox_Rdtase_MsrA_sf"/>
</dbReference>
<evidence type="ECO:0000256" key="3">
    <source>
        <dbReference type="ARBA" id="ARBA00048782"/>
    </source>
</evidence>
<evidence type="ECO:0000256" key="2">
    <source>
        <dbReference type="ARBA" id="ARBA00047806"/>
    </source>
</evidence>
<proteinExistence type="inferred from homology"/>
<dbReference type="EMBL" id="JBHSKT010000003">
    <property type="protein sequence ID" value="MFC5270234.1"/>
    <property type="molecule type" value="Genomic_DNA"/>
</dbReference>
<dbReference type="SUPFAM" id="SSF55068">
    <property type="entry name" value="Peptide methionine sulfoxide reductase"/>
    <property type="match status" value="1"/>
</dbReference>
<reference evidence="8" key="1">
    <citation type="journal article" date="2019" name="Int. J. Syst. Evol. Microbiol.">
        <title>The Global Catalogue of Microorganisms (GCM) 10K type strain sequencing project: providing services to taxonomists for standard genome sequencing and annotation.</title>
        <authorList>
            <consortium name="The Broad Institute Genomics Platform"/>
            <consortium name="The Broad Institute Genome Sequencing Center for Infectious Disease"/>
            <person name="Wu L."/>
            <person name="Ma J."/>
        </authorList>
    </citation>
    <scope>NUCLEOTIDE SEQUENCE [LARGE SCALE GENOMIC DNA]</scope>
    <source>
        <strain evidence="8">KACC 12602</strain>
    </source>
</reference>
<comment type="catalytic activity">
    <reaction evidence="3 4">
        <text>[thioredoxin]-disulfide + L-methionine + H2O = L-methionine (S)-S-oxide + [thioredoxin]-dithiol</text>
        <dbReference type="Rhea" id="RHEA:19993"/>
        <dbReference type="Rhea" id="RHEA-COMP:10698"/>
        <dbReference type="Rhea" id="RHEA-COMP:10700"/>
        <dbReference type="ChEBI" id="CHEBI:15377"/>
        <dbReference type="ChEBI" id="CHEBI:29950"/>
        <dbReference type="ChEBI" id="CHEBI:50058"/>
        <dbReference type="ChEBI" id="CHEBI:57844"/>
        <dbReference type="ChEBI" id="CHEBI:58772"/>
        <dbReference type="EC" id="1.8.4.11"/>
    </reaction>
</comment>
<evidence type="ECO:0000256" key="4">
    <source>
        <dbReference type="HAMAP-Rule" id="MF_01401"/>
    </source>
</evidence>
<dbReference type="Gene3D" id="3.30.1060.10">
    <property type="entry name" value="Peptide methionine sulphoxide reductase MsrA"/>
    <property type="match status" value="1"/>
</dbReference>
<evidence type="ECO:0000256" key="5">
    <source>
        <dbReference type="SAM" id="SignalP"/>
    </source>
</evidence>
<dbReference type="Proteomes" id="UP001596161">
    <property type="component" value="Unassembled WGS sequence"/>
</dbReference>
<dbReference type="RefSeq" id="WP_378016605.1">
    <property type="nucleotide sequence ID" value="NZ_JBHSKT010000003.1"/>
</dbReference>
<dbReference type="EC" id="1.8.4.11" evidence="4"/>
<feature type="domain" description="Peptide methionine sulphoxide reductase MsrA" evidence="6">
    <location>
        <begin position="49"/>
        <end position="199"/>
    </location>
</feature>
<protein>
    <recommendedName>
        <fullName evidence="4">Peptide methionine sulfoxide reductase MsrA</fullName>
        <shortName evidence="4">Protein-methionine-S-oxide reductase</shortName>
        <ecNumber evidence="4">1.8.4.11</ecNumber>
    </recommendedName>
    <alternativeName>
        <fullName evidence="4">Peptide-methionine (S)-S-oxide reductase</fullName>
        <shortName evidence="4">Peptide Met(O) reductase</shortName>
    </alternativeName>
</protein>
<evidence type="ECO:0000256" key="1">
    <source>
        <dbReference type="ARBA" id="ARBA00023002"/>
    </source>
</evidence>
<dbReference type="GO" id="GO:0008113">
    <property type="term" value="F:peptide-methionine (S)-S-oxide reductase activity"/>
    <property type="evidence" value="ECO:0007669"/>
    <property type="project" value="UniProtKB-EC"/>
</dbReference>
<evidence type="ECO:0000259" key="6">
    <source>
        <dbReference type="Pfam" id="PF01625"/>
    </source>
</evidence>
<feature type="active site" evidence="4">
    <location>
        <position position="55"/>
    </location>
</feature>
<dbReference type="NCBIfam" id="TIGR00401">
    <property type="entry name" value="msrA"/>
    <property type="match status" value="1"/>
</dbReference>
<dbReference type="PANTHER" id="PTHR43774">
    <property type="entry name" value="PEPTIDE METHIONINE SULFOXIDE REDUCTASE"/>
    <property type="match status" value="1"/>
</dbReference>
<feature type="signal peptide" evidence="5">
    <location>
        <begin position="1"/>
        <end position="23"/>
    </location>
</feature>
<gene>
    <name evidence="4 7" type="primary">msrA</name>
    <name evidence="7" type="ORF">ACFPIB_06410</name>
</gene>
<evidence type="ECO:0000313" key="7">
    <source>
        <dbReference type="EMBL" id="MFC5270234.1"/>
    </source>
</evidence>
<dbReference type="PANTHER" id="PTHR43774:SF1">
    <property type="entry name" value="PEPTIDE METHIONINE SULFOXIDE REDUCTASE MSRA 2"/>
    <property type="match status" value="1"/>
</dbReference>
<dbReference type="InterPro" id="IPR002569">
    <property type="entry name" value="Met_Sox_Rdtase_MsrA_dom"/>
</dbReference>
<feature type="chain" id="PRO_5046950141" description="Peptide methionine sulfoxide reductase MsrA" evidence="5">
    <location>
        <begin position="24"/>
        <end position="225"/>
    </location>
</feature>
<organism evidence="7 8">
    <name type="scientific">Adhaeribacter terreus</name>
    <dbReference type="NCBI Taxonomy" id="529703"/>
    <lineage>
        <taxon>Bacteria</taxon>
        <taxon>Pseudomonadati</taxon>
        <taxon>Bacteroidota</taxon>
        <taxon>Cytophagia</taxon>
        <taxon>Cytophagales</taxon>
        <taxon>Hymenobacteraceae</taxon>
        <taxon>Adhaeribacter</taxon>
    </lineage>
</organism>